<comment type="similarity">
    <text evidence="1">Belongs to the peptidase A1 family.</text>
</comment>
<dbReference type="Pfam" id="PF14541">
    <property type="entry name" value="TAXi_C"/>
    <property type="match status" value="1"/>
</dbReference>
<dbReference type="CDD" id="cd05476">
    <property type="entry name" value="pepsin_A_like_plant"/>
    <property type="match status" value="1"/>
</dbReference>
<evidence type="ECO:0000256" key="1">
    <source>
        <dbReference type="ARBA" id="ARBA00007447"/>
    </source>
</evidence>
<protein>
    <recommendedName>
        <fullName evidence="7">Peptidase A1 domain-containing protein</fullName>
    </recommendedName>
</protein>
<proteinExistence type="inferred from homology"/>
<dbReference type="InterPro" id="IPR034161">
    <property type="entry name" value="Pepsin-like_plant"/>
</dbReference>
<keyword evidence="3" id="KW-0064">Aspartyl protease</keyword>
<keyword evidence="2" id="KW-0645">Protease</keyword>
<accession>A0AAV5M4K2</accession>
<dbReference type="Gene3D" id="2.40.70.10">
    <property type="entry name" value="Acid Proteases"/>
    <property type="match status" value="2"/>
</dbReference>
<dbReference type="PANTHER" id="PTHR47967">
    <property type="entry name" value="OS07G0603500 PROTEIN-RELATED"/>
    <property type="match status" value="1"/>
</dbReference>
<dbReference type="InterPro" id="IPR032799">
    <property type="entry name" value="TAXi_C"/>
</dbReference>
<name>A0AAV5M4K2_9ROSI</name>
<evidence type="ECO:0000256" key="4">
    <source>
        <dbReference type="ARBA" id="ARBA00022801"/>
    </source>
</evidence>
<dbReference type="InterPro" id="IPR051708">
    <property type="entry name" value="Plant_Aspart_Prot_A1"/>
</dbReference>
<reference evidence="8 9" key="1">
    <citation type="journal article" date="2021" name="Commun. Biol.">
        <title>The genome of Shorea leprosula (Dipterocarpaceae) highlights the ecological relevance of drought in aseasonal tropical rainforests.</title>
        <authorList>
            <person name="Ng K.K.S."/>
            <person name="Kobayashi M.J."/>
            <person name="Fawcett J.A."/>
            <person name="Hatakeyama M."/>
            <person name="Paape T."/>
            <person name="Ng C.H."/>
            <person name="Ang C.C."/>
            <person name="Tnah L.H."/>
            <person name="Lee C.T."/>
            <person name="Nishiyama T."/>
            <person name="Sese J."/>
            <person name="O'Brien M.J."/>
            <person name="Copetti D."/>
            <person name="Mohd Noor M.I."/>
            <person name="Ong R.C."/>
            <person name="Putra M."/>
            <person name="Sireger I.Z."/>
            <person name="Indrioko S."/>
            <person name="Kosugi Y."/>
            <person name="Izuno A."/>
            <person name="Isagi Y."/>
            <person name="Lee S.L."/>
            <person name="Shimizu K.K."/>
        </authorList>
    </citation>
    <scope>NUCLEOTIDE SEQUENCE [LARGE SCALE GENOMIC DNA]</scope>
    <source>
        <strain evidence="8">214</strain>
    </source>
</reference>
<evidence type="ECO:0000259" key="7">
    <source>
        <dbReference type="PROSITE" id="PS51767"/>
    </source>
</evidence>
<gene>
    <name evidence="8" type="ORF">SLEP1_g50770</name>
</gene>
<evidence type="ECO:0000313" key="9">
    <source>
        <dbReference type="Proteomes" id="UP001054252"/>
    </source>
</evidence>
<feature type="chain" id="PRO_5043450562" description="Peptidase A1 domain-containing protein" evidence="6">
    <location>
        <begin position="22"/>
        <end position="461"/>
    </location>
</feature>
<feature type="signal peptide" evidence="6">
    <location>
        <begin position="1"/>
        <end position="21"/>
    </location>
</feature>
<comment type="caution">
    <text evidence="8">The sequence shown here is derived from an EMBL/GenBank/DDBJ whole genome shotgun (WGS) entry which is preliminary data.</text>
</comment>
<dbReference type="SUPFAM" id="SSF50630">
    <property type="entry name" value="Acid proteases"/>
    <property type="match status" value="1"/>
</dbReference>
<dbReference type="EMBL" id="BPVZ01000169">
    <property type="protein sequence ID" value="GKV43482.1"/>
    <property type="molecule type" value="Genomic_DNA"/>
</dbReference>
<evidence type="ECO:0000256" key="3">
    <source>
        <dbReference type="ARBA" id="ARBA00022750"/>
    </source>
</evidence>
<dbReference type="PANTHER" id="PTHR47967:SF14">
    <property type="entry name" value="EUKARYOTIC ASPARTYL PROTEASE FAMILY PROTEIN"/>
    <property type="match status" value="1"/>
</dbReference>
<evidence type="ECO:0000256" key="6">
    <source>
        <dbReference type="SAM" id="SignalP"/>
    </source>
</evidence>
<evidence type="ECO:0000256" key="5">
    <source>
        <dbReference type="ARBA" id="ARBA00023180"/>
    </source>
</evidence>
<evidence type="ECO:0000256" key="2">
    <source>
        <dbReference type="ARBA" id="ARBA00022670"/>
    </source>
</evidence>
<keyword evidence="4" id="KW-0378">Hydrolase</keyword>
<dbReference type="AlphaFoldDB" id="A0AAV5M4K2"/>
<sequence>MANSTLLFLVFLVAFFSSTHGRFAAKLIYSPRPRHPPLQDYRGGIVAEAGGAAQFMVNISLGEPPVHQLLTMDTGSNLMWVQCLPCINCFEQFPPFFDPFKSSTYKNLSCTSPNCLISPAGKCDPINNCKFYEQYLDGVTTAGAIATETVSLTTSDEGTASISNVVFGCGNDNHGYNGQPSGILGLGPLSSLVSKLGSKFSYCIGSIKDPQYAYNQLILGDDAVLQGDNTPLEIYNSFYYLTMEGIRVGEKRLSIDPGVFKRTDTGEGGVVIDSGSTITSLTRAAYEPVSAEVIRMLQGKLERVKDPDVPTLLCYKGMISRDLTGLPVVTFEFAGGAELSLDVESLFQDNGPEEFCMAVNESVDGKNLNVIGVMAQQNYNVGDQPQVHVSDCTTKLGRIPPLWLDGGHCCPKRQPVNCTLDIGKVWFMPCLSTPISTLYKISGCQFNAAKTCVKHQDISSL</sequence>
<feature type="domain" description="Peptidase A1" evidence="7">
    <location>
        <begin position="55"/>
        <end position="397"/>
    </location>
</feature>
<dbReference type="GO" id="GO:0005576">
    <property type="term" value="C:extracellular region"/>
    <property type="evidence" value="ECO:0007669"/>
    <property type="project" value="TreeGrafter"/>
</dbReference>
<dbReference type="InterPro" id="IPR021109">
    <property type="entry name" value="Peptidase_aspartic_dom_sf"/>
</dbReference>
<dbReference type="FunFam" id="2.40.70.10:FF:000033">
    <property type="entry name" value="Aspartyl protease family protein"/>
    <property type="match status" value="1"/>
</dbReference>
<dbReference type="GO" id="GO:0004190">
    <property type="term" value="F:aspartic-type endopeptidase activity"/>
    <property type="evidence" value="ECO:0007669"/>
    <property type="project" value="UniProtKB-KW"/>
</dbReference>
<dbReference type="InterPro" id="IPR033121">
    <property type="entry name" value="PEPTIDASE_A1"/>
</dbReference>
<keyword evidence="5" id="KW-0325">Glycoprotein</keyword>
<dbReference type="Proteomes" id="UP001054252">
    <property type="component" value="Unassembled WGS sequence"/>
</dbReference>
<keyword evidence="9" id="KW-1185">Reference proteome</keyword>
<keyword evidence="6" id="KW-0732">Signal</keyword>
<dbReference type="PROSITE" id="PS51767">
    <property type="entry name" value="PEPTIDASE_A1"/>
    <property type="match status" value="1"/>
</dbReference>
<dbReference type="GO" id="GO:0006508">
    <property type="term" value="P:proteolysis"/>
    <property type="evidence" value="ECO:0007669"/>
    <property type="project" value="UniProtKB-KW"/>
</dbReference>
<organism evidence="8 9">
    <name type="scientific">Rubroshorea leprosula</name>
    <dbReference type="NCBI Taxonomy" id="152421"/>
    <lineage>
        <taxon>Eukaryota</taxon>
        <taxon>Viridiplantae</taxon>
        <taxon>Streptophyta</taxon>
        <taxon>Embryophyta</taxon>
        <taxon>Tracheophyta</taxon>
        <taxon>Spermatophyta</taxon>
        <taxon>Magnoliopsida</taxon>
        <taxon>eudicotyledons</taxon>
        <taxon>Gunneridae</taxon>
        <taxon>Pentapetalae</taxon>
        <taxon>rosids</taxon>
        <taxon>malvids</taxon>
        <taxon>Malvales</taxon>
        <taxon>Dipterocarpaceae</taxon>
        <taxon>Rubroshorea</taxon>
    </lineage>
</organism>
<dbReference type="InterPro" id="IPR032861">
    <property type="entry name" value="TAXi_N"/>
</dbReference>
<evidence type="ECO:0000313" key="8">
    <source>
        <dbReference type="EMBL" id="GKV43482.1"/>
    </source>
</evidence>
<dbReference type="Pfam" id="PF14543">
    <property type="entry name" value="TAXi_N"/>
    <property type="match status" value="1"/>
</dbReference>